<dbReference type="Pfam" id="PF13412">
    <property type="entry name" value="HTH_24"/>
    <property type="match status" value="1"/>
</dbReference>
<reference evidence="1 2" key="1">
    <citation type="submission" date="2016-08" db="EMBL/GenBank/DDBJ databases">
        <title>Characterization and recognition of Brachyspira hampsonii sp. nov., a novel intestinal spirochete that is pathogenic to pigs.</title>
        <authorList>
            <person name="Mirajkar N."/>
            <person name="La T."/>
            <person name="Phillips N."/>
            <person name="Hampson D."/>
            <person name="Gebhart C."/>
        </authorList>
    </citation>
    <scope>NUCLEOTIDE SEQUENCE [LARGE SCALE GENOMIC DNA]</scope>
    <source>
        <strain evidence="1 2">P280/1</strain>
    </source>
</reference>
<gene>
    <name evidence="1" type="ORF">BFL38_14180</name>
</gene>
<dbReference type="AlphaFoldDB" id="A0A1E5NH20"/>
<proteinExistence type="predicted"/>
<protein>
    <submittedName>
        <fullName evidence="1">Uncharacterized protein</fullName>
    </submittedName>
</protein>
<dbReference type="InterPro" id="IPR036388">
    <property type="entry name" value="WH-like_DNA-bd_sf"/>
</dbReference>
<evidence type="ECO:0000313" key="2">
    <source>
        <dbReference type="Proteomes" id="UP000095247"/>
    </source>
</evidence>
<evidence type="ECO:0000313" key="1">
    <source>
        <dbReference type="EMBL" id="OEJ15434.1"/>
    </source>
</evidence>
<organism evidence="1 2">
    <name type="scientific">Brachyspira hampsonii</name>
    <dbReference type="NCBI Taxonomy" id="1287055"/>
    <lineage>
        <taxon>Bacteria</taxon>
        <taxon>Pseudomonadati</taxon>
        <taxon>Spirochaetota</taxon>
        <taxon>Spirochaetia</taxon>
        <taxon>Brachyspirales</taxon>
        <taxon>Brachyspiraceae</taxon>
        <taxon>Brachyspira</taxon>
    </lineage>
</organism>
<comment type="caution">
    <text evidence="1">The sequence shown here is derived from an EMBL/GenBank/DDBJ whole genome shotgun (WGS) entry which is preliminary data.</text>
</comment>
<dbReference type="RefSeq" id="WP_069725985.1">
    <property type="nucleotide sequence ID" value="NZ_MDCO01000006.1"/>
</dbReference>
<dbReference type="Proteomes" id="UP000095247">
    <property type="component" value="Unassembled WGS sequence"/>
</dbReference>
<accession>A0A1E5NH20</accession>
<dbReference type="InterPro" id="IPR036390">
    <property type="entry name" value="WH_DNA-bd_sf"/>
</dbReference>
<name>A0A1E5NH20_9SPIR</name>
<dbReference type="Gene3D" id="1.10.10.10">
    <property type="entry name" value="Winged helix-like DNA-binding domain superfamily/Winged helix DNA-binding domain"/>
    <property type="match status" value="1"/>
</dbReference>
<dbReference type="SUPFAM" id="SSF46785">
    <property type="entry name" value="Winged helix' DNA-binding domain"/>
    <property type="match status" value="1"/>
</dbReference>
<dbReference type="EMBL" id="MDCO01000006">
    <property type="protein sequence ID" value="OEJ15434.1"/>
    <property type="molecule type" value="Genomic_DNA"/>
</dbReference>
<sequence>MTNKKKVRKTSKDCYNTTVKDMKANLYRQILRAIRELKEPSTCREIANHLKMEASTISARINELKEQGVLLEAGKRKDKITNVTSIVLSINKNIQWSLF</sequence>